<comment type="similarity">
    <text evidence="3">Belongs to the glycosyltransferase 8 family.</text>
</comment>
<dbReference type="EMBL" id="JAPFFL010000003">
    <property type="protein sequence ID" value="KAJ6737752.1"/>
    <property type="molecule type" value="Genomic_DNA"/>
</dbReference>
<keyword evidence="1" id="KW-0328">Glycosyltransferase</keyword>
<dbReference type="InterPro" id="IPR029044">
    <property type="entry name" value="Nucleotide-diphossugar_trans"/>
</dbReference>
<evidence type="ECO:0000256" key="3">
    <source>
        <dbReference type="RuleBase" id="RU362027"/>
    </source>
</evidence>
<dbReference type="InterPro" id="IPR002495">
    <property type="entry name" value="Glyco_trans_8"/>
</dbReference>
<gene>
    <name evidence="4" type="ORF">OIU85_019775</name>
</gene>
<evidence type="ECO:0000313" key="5">
    <source>
        <dbReference type="Proteomes" id="UP001151529"/>
    </source>
</evidence>
<dbReference type="Pfam" id="PF01501">
    <property type="entry name" value="Glyco_transf_8"/>
    <property type="match status" value="1"/>
</dbReference>
<dbReference type="EC" id="2.4.1.-" evidence="3"/>
<name>A0A9Q0UXB7_SALVM</name>
<dbReference type="AlphaFoldDB" id="A0A9Q0UXB7"/>
<feature type="non-terminal residue" evidence="4">
    <location>
        <position position="65"/>
    </location>
</feature>
<reference evidence="4" key="1">
    <citation type="submission" date="2022-11" db="EMBL/GenBank/DDBJ databases">
        <authorList>
            <person name="Hyden B.L."/>
            <person name="Feng K."/>
            <person name="Yates T."/>
            <person name="Jawdy S."/>
            <person name="Smart L.B."/>
            <person name="Muchero W."/>
        </authorList>
    </citation>
    <scope>NUCLEOTIDE SEQUENCE</scope>
    <source>
        <tissue evidence="4">Shoot tip</tissue>
    </source>
</reference>
<dbReference type="SUPFAM" id="SSF53448">
    <property type="entry name" value="Nucleotide-diphospho-sugar transferases"/>
    <property type="match status" value="1"/>
</dbReference>
<dbReference type="OrthoDB" id="2014201at2759"/>
<accession>A0A9Q0UXB7</accession>
<comment type="caution">
    <text evidence="4">The sequence shown here is derived from an EMBL/GenBank/DDBJ whole genome shotgun (WGS) entry which is preliminary data.</text>
</comment>
<dbReference type="GO" id="GO:0016757">
    <property type="term" value="F:glycosyltransferase activity"/>
    <property type="evidence" value="ECO:0007669"/>
    <property type="project" value="UniProtKB-KW"/>
</dbReference>
<evidence type="ECO:0000256" key="1">
    <source>
        <dbReference type="ARBA" id="ARBA00022676"/>
    </source>
</evidence>
<sequence length="65" mass="7610">MPDVPEEHRKILVSQGCIVKDFLNTFFRDVYKPVPSDYNLVLALLWRHPENINLEKVKVVHYCAA</sequence>
<evidence type="ECO:0000313" key="4">
    <source>
        <dbReference type="EMBL" id="KAJ6737752.1"/>
    </source>
</evidence>
<organism evidence="4 5">
    <name type="scientific">Salix viminalis</name>
    <name type="common">Common osier</name>
    <name type="synonym">Basket willow</name>
    <dbReference type="NCBI Taxonomy" id="40686"/>
    <lineage>
        <taxon>Eukaryota</taxon>
        <taxon>Viridiplantae</taxon>
        <taxon>Streptophyta</taxon>
        <taxon>Embryophyta</taxon>
        <taxon>Tracheophyta</taxon>
        <taxon>Spermatophyta</taxon>
        <taxon>Magnoliopsida</taxon>
        <taxon>eudicotyledons</taxon>
        <taxon>Gunneridae</taxon>
        <taxon>Pentapetalae</taxon>
        <taxon>rosids</taxon>
        <taxon>fabids</taxon>
        <taxon>Malpighiales</taxon>
        <taxon>Salicaceae</taxon>
        <taxon>Saliceae</taxon>
        <taxon>Salix</taxon>
    </lineage>
</organism>
<protein>
    <recommendedName>
        <fullName evidence="3">Hexosyltransferase</fullName>
        <ecNumber evidence="3">2.4.1.-</ecNumber>
    </recommendedName>
</protein>
<evidence type="ECO:0000256" key="2">
    <source>
        <dbReference type="ARBA" id="ARBA00022679"/>
    </source>
</evidence>
<proteinExistence type="inferred from homology"/>
<keyword evidence="2" id="KW-0808">Transferase</keyword>
<reference evidence="4" key="2">
    <citation type="journal article" date="2023" name="Int. J. Mol. Sci.">
        <title>De Novo Assembly and Annotation of 11 Diverse Shrub Willow (Salix) Genomes Reveals Novel Gene Organization in Sex-Linked Regions.</title>
        <authorList>
            <person name="Hyden B."/>
            <person name="Feng K."/>
            <person name="Yates T.B."/>
            <person name="Jawdy S."/>
            <person name="Cereghino C."/>
            <person name="Smart L.B."/>
            <person name="Muchero W."/>
        </authorList>
    </citation>
    <scope>NUCLEOTIDE SEQUENCE [LARGE SCALE GENOMIC DNA]</scope>
    <source>
        <tissue evidence="4">Shoot tip</tissue>
    </source>
</reference>
<dbReference type="Proteomes" id="UP001151529">
    <property type="component" value="Chromosome 5"/>
</dbReference>
<keyword evidence="5" id="KW-1185">Reference proteome</keyword>